<evidence type="ECO:0000256" key="5">
    <source>
        <dbReference type="SAM" id="Phobius"/>
    </source>
</evidence>
<dbReference type="Proteomes" id="UP001465331">
    <property type="component" value="Unassembled WGS sequence"/>
</dbReference>
<feature type="transmembrane region" description="Helical" evidence="5">
    <location>
        <begin position="210"/>
        <end position="230"/>
    </location>
</feature>
<keyword evidence="2 5" id="KW-0812">Transmembrane</keyword>
<dbReference type="PANTHER" id="PTHR37422">
    <property type="entry name" value="TEICHURONIC ACID BIOSYNTHESIS PROTEIN TUAE"/>
    <property type="match status" value="1"/>
</dbReference>
<name>A0ABV2ABR6_9GAMM</name>
<protein>
    <submittedName>
        <fullName evidence="7">O-antigen ligase family protein</fullName>
    </submittedName>
</protein>
<feature type="transmembrane region" description="Helical" evidence="5">
    <location>
        <begin position="160"/>
        <end position="176"/>
    </location>
</feature>
<organism evidence="7 8">
    <name type="scientific">Sinimarinibacterium thermocellulolyticum</name>
    <dbReference type="NCBI Taxonomy" id="3170016"/>
    <lineage>
        <taxon>Bacteria</taxon>
        <taxon>Pseudomonadati</taxon>
        <taxon>Pseudomonadota</taxon>
        <taxon>Gammaproteobacteria</taxon>
        <taxon>Nevskiales</taxon>
        <taxon>Nevskiaceae</taxon>
        <taxon>Sinimarinibacterium</taxon>
    </lineage>
</organism>
<feature type="domain" description="O-antigen ligase-related" evidence="6">
    <location>
        <begin position="258"/>
        <end position="401"/>
    </location>
</feature>
<comment type="caution">
    <text evidence="7">The sequence shown here is derived from an EMBL/GenBank/DDBJ whole genome shotgun (WGS) entry which is preliminary data.</text>
</comment>
<dbReference type="GO" id="GO:0016874">
    <property type="term" value="F:ligase activity"/>
    <property type="evidence" value="ECO:0007669"/>
    <property type="project" value="UniProtKB-KW"/>
</dbReference>
<gene>
    <name evidence="7" type="ORF">ABSH63_07915</name>
</gene>
<evidence type="ECO:0000256" key="4">
    <source>
        <dbReference type="ARBA" id="ARBA00023136"/>
    </source>
</evidence>
<dbReference type="EMBL" id="JBEPIJ010000007">
    <property type="protein sequence ID" value="MES0873924.1"/>
    <property type="molecule type" value="Genomic_DNA"/>
</dbReference>
<accession>A0ABV2ABR6</accession>
<feature type="transmembrane region" description="Helical" evidence="5">
    <location>
        <begin position="304"/>
        <end position="322"/>
    </location>
</feature>
<proteinExistence type="predicted"/>
<keyword evidence="4 5" id="KW-0472">Membrane</keyword>
<feature type="transmembrane region" description="Helical" evidence="5">
    <location>
        <begin position="394"/>
        <end position="413"/>
    </location>
</feature>
<keyword evidence="7" id="KW-0436">Ligase</keyword>
<evidence type="ECO:0000256" key="2">
    <source>
        <dbReference type="ARBA" id="ARBA00022692"/>
    </source>
</evidence>
<dbReference type="PANTHER" id="PTHR37422:SF23">
    <property type="entry name" value="TEICHURONIC ACID BIOSYNTHESIS PROTEIN TUAE"/>
    <property type="match status" value="1"/>
</dbReference>
<feature type="transmembrane region" description="Helical" evidence="5">
    <location>
        <begin position="18"/>
        <end position="34"/>
    </location>
</feature>
<feature type="transmembrane region" description="Helical" evidence="5">
    <location>
        <begin position="134"/>
        <end position="153"/>
    </location>
</feature>
<dbReference type="RefSeq" id="WP_352888824.1">
    <property type="nucleotide sequence ID" value="NZ_JBEPIJ010000007.1"/>
</dbReference>
<feature type="transmembrane region" description="Helical" evidence="5">
    <location>
        <begin position="242"/>
        <end position="268"/>
    </location>
</feature>
<evidence type="ECO:0000259" key="6">
    <source>
        <dbReference type="Pfam" id="PF04932"/>
    </source>
</evidence>
<dbReference type="Pfam" id="PF04932">
    <property type="entry name" value="Wzy_C"/>
    <property type="match status" value="1"/>
</dbReference>
<feature type="transmembrane region" description="Helical" evidence="5">
    <location>
        <begin position="425"/>
        <end position="444"/>
    </location>
</feature>
<comment type="subcellular location">
    <subcellularLocation>
        <location evidence="1">Membrane</location>
        <topology evidence="1">Multi-pass membrane protein</topology>
    </subcellularLocation>
</comment>
<evidence type="ECO:0000256" key="3">
    <source>
        <dbReference type="ARBA" id="ARBA00022989"/>
    </source>
</evidence>
<feature type="transmembrane region" description="Helical" evidence="5">
    <location>
        <begin position="450"/>
        <end position="469"/>
    </location>
</feature>
<evidence type="ECO:0000313" key="7">
    <source>
        <dbReference type="EMBL" id="MES0873924.1"/>
    </source>
</evidence>
<keyword evidence="3 5" id="KW-1133">Transmembrane helix</keyword>
<feature type="transmembrane region" description="Helical" evidence="5">
    <location>
        <begin position="74"/>
        <end position="92"/>
    </location>
</feature>
<dbReference type="InterPro" id="IPR007016">
    <property type="entry name" value="O-antigen_ligase-rel_domated"/>
</dbReference>
<reference evidence="7 8" key="1">
    <citation type="submission" date="2024-06" db="EMBL/GenBank/DDBJ databases">
        <authorList>
            <person name="Li Z."/>
            <person name="Jiang Y."/>
        </authorList>
    </citation>
    <scope>NUCLEOTIDE SEQUENCE [LARGE SCALE GENOMIC DNA]</scope>
    <source>
        <strain evidence="7 8">HSW-8</strain>
    </source>
</reference>
<evidence type="ECO:0000256" key="1">
    <source>
        <dbReference type="ARBA" id="ARBA00004141"/>
    </source>
</evidence>
<dbReference type="InterPro" id="IPR051533">
    <property type="entry name" value="WaaL-like"/>
</dbReference>
<feature type="transmembrane region" description="Helical" evidence="5">
    <location>
        <begin position="274"/>
        <end position="292"/>
    </location>
</feature>
<sequence>MSAPHQPERIRAPWPDRALTVCGVLLLLAMPLPAGSNRDWALAGFAVAWAGLAALVAFRVLALPRPRRLDRTQIGAVVVWCLWLLWIALQAAPLPVPLLEALAPASLSAYREASAWVGMSALPRISVDVDQTHAHLRESAMYFCLFLWVLLCVRDRRNRIWLVYGLILAAVLQALWGTTMTLSGAEIGPFGRKTDYLGSATGSFINRNHFAGYLQIGGALAVGLLLARVATAERVRGWREALRALINLVLGHAPLLRIALLLIVVGLVASRSRMGNIAFFTAITLGGVLFILRNRGNPLRSLLFLALVLALDLVIVGGYLGLDELMQRMQPTQLMADQRLASFPDLVRMAEHYLPLGAGLGSFAVAYPQFRSPAVFANNTHAHNDPLQFLIETGIPGVVLLGLLLTLALGRALQVMRRRRDPQTLGMALGAALAVLSLGLHGLTDFNLQIPANAASIVALLGLMLGLSARPRRRREDSAEQPLA</sequence>
<feature type="transmembrane region" description="Helical" evidence="5">
    <location>
        <begin position="40"/>
        <end position="62"/>
    </location>
</feature>
<keyword evidence="8" id="KW-1185">Reference proteome</keyword>
<evidence type="ECO:0000313" key="8">
    <source>
        <dbReference type="Proteomes" id="UP001465331"/>
    </source>
</evidence>